<dbReference type="Proteomes" id="UP000663828">
    <property type="component" value="Unassembled WGS sequence"/>
</dbReference>
<sequence length="222" mass="25902">MSSAQSITVLESLPDEVLLAILSYLHAIDRLRTFNKLNSRFDGCLREVGGGIDDNLASDEPLVRKFAPRTIFIRCYERNEELDLNQFPALRSLTLADGVWPQVVTINPEELPVIQHISLRSKNVRVDGWHLANRIRNVKVMPGYWQHTSLCFLTLHLDHPFKKRHFKWLINRLPVLMHLDVDSRHDEHNSHRVWTYNTELMETFSEVARTQNADNYICISFE</sequence>
<keyword evidence="3" id="KW-1185">Reference proteome</keyword>
<comment type="caution">
    <text evidence="2">The sequence shown here is derived from an EMBL/GenBank/DDBJ whole genome shotgun (WGS) entry which is preliminary data.</text>
</comment>
<dbReference type="InterPro" id="IPR036047">
    <property type="entry name" value="F-box-like_dom_sf"/>
</dbReference>
<dbReference type="InterPro" id="IPR001810">
    <property type="entry name" value="F-box_dom"/>
</dbReference>
<accession>A0A814QIB2</accession>
<dbReference type="EMBL" id="CAJNOR010001315">
    <property type="protein sequence ID" value="CAF1120085.1"/>
    <property type="molecule type" value="Genomic_DNA"/>
</dbReference>
<dbReference type="AlphaFoldDB" id="A0A814QIB2"/>
<dbReference type="SUPFAM" id="SSF81383">
    <property type="entry name" value="F-box domain"/>
    <property type="match status" value="1"/>
</dbReference>
<evidence type="ECO:0000313" key="3">
    <source>
        <dbReference type="Proteomes" id="UP000663828"/>
    </source>
</evidence>
<proteinExistence type="predicted"/>
<feature type="domain" description="F-box" evidence="1">
    <location>
        <begin position="7"/>
        <end position="41"/>
    </location>
</feature>
<evidence type="ECO:0000259" key="1">
    <source>
        <dbReference type="PROSITE" id="PS50181"/>
    </source>
</evidence>
<name>A0A814QIB2_ADIRI</name>
<organism evidence="2 3">
    <name type="scientific">Adineta ricciae</name>
    <name type="common">Rotifer</name>
    <dbReference type="NCBI Taxonomy" id="249248"/>
    <lineage>
        <taxon>Eukaryota</taxon>
        <taxon>Metazoa</taxon>
        <taxon>Spiralia</taxon>
        <taxon>Gnathifera</taxon>
        <taxon>Rotifera</taxon>
        <taxon>Eurotatoria</taxon>
        <taxon>Bdelloidea</taxon>
        <taxon>Adinetida</taxon>
        <taxon>Adinetidae</taxon>
        <taxon>Adineta</taxon>
    </lineage>
</organism>
<gene>
    <name evidence="2" type="ORF">XAT740_LOCUS19333</name>
</gene>
<dbReference type="PROSITE" id="PS50181">
    <property type="entry name" value="FBOX"/>
    <property type="match status" value="1"/>
</dbReference>
<evidence type="ECO:0000313" key="2">
    <source>
        <dbReference type="EMBL" id="CAF1120085.1"/>
    </source>
</evidence>
<protein>
    <recommendedName>
        <fullName evidence="1">F-box domain-containing protein</fullName>
    </recommendedName>
</protein>
<reference evidence="2" key="1">
    <citation type="submission" date="2021-02" db="EMBL/GenBank/DDBJ databases">
        <authorList>
            <person name="Nowell W R."/>
        </authorList>
    </citation>
    <scope>NUCLEOTIDE SEQUENCE</scope>
</reference>